<feature type="region of interest" description="Disordered" evidence="8">
    <location>
        <begin position="756"/>
        <end position="797"/>
    </location>
</feature>
<dbReference type="AlphaFoldDB" id="A0A5N4DR94"/>
<keyword evidence="11" id="KW-1185">Reference proteome</keyword>
<feature type="transmembrane region" description="Helical" evidence="9">
    <location>
        <begin position="519"/>
        <end position="538"/>
    </location>
</feature>
<proteinExistence type="inferred from homology"/>
<dbReference type="GO" id="GO:0005886">
    <property type="term" value="C:plasma membrane"/>
    <property type="evidence" value="ECO:0007669"/>
    <property type="project" value="TreeGrafter"/>
</dbReference>
<evidence type="ECO:0000256" key="4">
    <source>
        <dbReference type="ARBA" id="ARBA00022989"/>
    </source>
</evidence>
<name>A0A5N4DR94_CAMDR</name>
<dbReference type="Pfam" id="PF00209">
    <property type="entry name" value="SNF"/>
    <property type="match status" value="1"/>
</dbReference>
<keyword evidence="5 9" id="KW-0472">Membrane</keyword>
<feature type="binding site" evidence="6">
    <location>
        <position position="57"/>
    </location>
    <ligand>
        <name>Na(+)</name>
        <dbReference type="ChEBI" id="CHEBI:29101"/>
        <label>1</label>
    </ligand>
</feature>
<keyword evidence="6" id="KW-0915">Sodium</keyword>
<evidence type="ECO:0000313" key="11">
    <source>
        <dbReference type="Proteomes" id="UP000299084"/>
    </source>
</evidence>
<dbReference type="Proteomes" id="UP000299084">
    <property type="component" value="Unassembled WGS sequence"/>
</dbReference>
<comment type="similarity">
    <text evidence="7">Belongs to the sodium:neurotransmitter symporter (SNF) (TC 2.A.22) family.</text>
</comment>
<feature type="compositionally biased region" description="Low complexity" evidence="8">
    <location>
        <begin position="178"/>
        <end position="190"/>
    </location>
</feature>
<comment type="caution">
    <text evidence="10">The sequence shown here is derived from an EMBL/GenBank/DDBJ whole genome shotgun (WGS) entry which is preliminary data.</text>
</comment>
<evidence type="ECO:0000256" key="9">
    <source>
        <dbReference type="SAM" id="Phobius"/>
    </source>
</evidence>
<keyword evidence="4 9" id="KW-1133">Transmembrane helix</keyword>
<organism evidence="10 11">
    <name type="scientific">Camelus dromedarius</name>
    <name type="common">Dromedary</name>
    <name type="synonym">Arabian camel</name>
    <dbReference type="NCBI Taxonomy" id="9838"/>
    <lineage>
        <taxon>Eukaryota</taxon>
        <taxon>Metazoa</taxon>
        <taxon>Chordata</taxon>
        <taxon>Craniata</taxon>
        <taxon>Vertebrata</taxon>
        <taxon>Euteleostomi</taxon>
        <taxon>Mammalia</taxon>
        <taxon>Eutheria</taxon>
        <taxon>Laurasiatheria</taxon>
        <taxon>Artiodactyla</taxon>
        <taxon>Tylopoda</taxon>
        <taxon>Camelidae</taxon>
        <taxon>Camelus</taxon>
    </lineage>
</organism>
<dbReference type="PROSITE" id="PS50267">
    <property type="entry name" value="NA_NEUROTRAN_SYMP_3"/>
    <property type="match status" value="1"/>
</dbReference>
<comment type="subcellular location">
    <subcellularLocation>
        <location evidence="1">Membrane</location>
        <topology evidence="1">Multi-pass membrane protein</topology>
    </subcellularLocation>
</comment>
<dbReference type="EMBL" id="JWIN03000009">
    <property type="protein sequence ID" value="KAB1273631.1"/>
    <property type="molecule type" value="Genomic_DNA"/>
</dbReference>
<gene>
    <name evidence="10" type="ORF">Cadr_000012011</name>
</gene>
<feature type="transmembrane region" description="Helical" evidence="9">
    <location>
        <begin position="324"/>
        <end position="342"/>
    </location>
</feature>
<dbReference type="GO" id="GO:0046872">
    <property type="term" value="F:metal ion binding"/>
    <property type="evidence" value="ECO:0007669"/>
    <property type="project" value="UniProtKB-KW"/>
</dbReference>
<keyword evidence="6" id="KW-0479">Metal-binding</keyword>
<feature type="transmembrane region" description="Helical" evidence="9">
    <location>
        <begin position="114"/>
        <end position="135"/>
    </location>
</feature>
<evidence type="ECO:0000256" key="5">
    <source>
        <dbReference type="ARBA" id="ARBA00023136"/>
    </source>
</evidence>
<feature type="binding site" evidence="6">
    <location>
        <position position="331"/>
    </location>
    <ligand>
        <name>Na(+)</name>
        <dbReference type="ChEBI" id="CHEBI:29101"/>
        <label>1</label>
    </ligand>
</feature>
<keyword evidence="3 7" id="KW-0812">Transmembrane</keyword>
<feature type="compositionally biased region" description="Acidic residues" evidence="8">
    <location>
        <begin position="1"/>
        <end position="10"/>
    </location>
</feature>
<evidence type="ECO:0000256" key="1">
    <source>
        <dbReference type="ARBA" id="ARBA00004141"/>
    </source>
</evidence>
<feature type="transmembrane region" description="Helical" evidence="9">
    <location>
        <begin position="354"/>
        <end position="380"/>
    </location>
</feature>
<feature type="region of interest" description="Disordered" evidence="8">
    <location>
        <begin position="691"/>
        <end position="721"/>
    </location>
</feature>
<keyword evidence="7" id="KW-0769">Symport</keyword>
<dbReference type="PANTHER" id="PTHR11616:SF233">
    <property type="entry name" value="TRANSPORTER"/>
    <property type="match status" value="1"/>
</dbReference>
<evidence type="ECO:0000256" key="7">
    <source>
        <dbReference type="RuleBase" id="RU003732"/>
    </source>
</evidence>
<dbReference type="PANTHER" id="PTHR11616">
    <property type="entry name" value="SODIUM/CHLORIDE DEPENDENT TRANSPORTER"/>
    <property type="match status" value="1"/>
</dbReference>
<dbReference type="GO" id="GO:0006865">
    <property type="term" value="P:amino acid transport"/>
    <property type="evidence" value="ECO:0007669"/>
    <property type="project" value="TreeGrafter"/>
</dbReference>
<feature type="binding site" evidence="6">
    <location>
        <position position="362"/>
    </location>
    <ligand>
        <name>Na(+)</name>
        <dbReference type="ChEBI" id="CHEBI:29101"/>
        <label>1</label>
    </ligand>
</feature>
<dbReference type="InterPro" id="IPR037272">
    <property type="entry name" value="SNS_sf"/>
</dbReference>
<feature type="region of interest" description="Disordered" evidence="8">
    <location>
        <begin position="1"/>
        <end position="20"/>
    </location>
</feature>
<evidence type="ECO:0000256" key="2">
    <source>
        <dbReference type="ARBA" id="ARBA00022448"/>
    </source>
</evidence>
<feature type="transmembrane region" description="Helical" evidence="9">
    <location>
        <begin position="246"/>
        <end position="264"/>
    </location>
</feature>
<feature type="transmembrane region" description="Helical" evidence="9">
    <location>
        <begin position="276"/>
        <end position="296"/>
    </location>
</feature>
<accession>A0A5N4DR94</accession>
<evidence type="ECO:0000313" key="10">
    <source>
        <dbReference type="EMBL" id="KAB1273631.1"/>
    </source>
</evidence>
<sequence>MESLEELSEDEAPKEHQVSSTLPWKLNTKEIRATKTHNYFTQTKRTENILVQVAFSVGLSSIWRFPYLCHRNGGGSFILMHFFMLLLFGIPLLYMEMIMGKWLRVDNIRVWKQLTPWLGGIGYASILVCVMVSLYNSVITTWSLSYLGNSFHHPLPWDQCPLVKNITVSGEERERQGQKSQGRQGQQGARAKGEEVKSRGRHQVRSYLSAWVPPDLSCLGTVSHQYFWYHTTLSASNHIEEGVKALVLNLSLGIFAVWFLVFLVMMTGLKMSTQMLVFSVFLPYILLLCFLIRGLFLEGATTSLRRMVTTELSAWASLDLWRQAGGHVLYSLGLGMGTIILFSCKAGGDSYVQVASLVALVNLVTSLLATSIIFIVLGFWTTTSGHACVEQSVSKLMKLIDKGVLPQDVKPPEDILLLPTMDYLDWISNLPGHLQHQVIHFSPSCSIKAQKEKFMEGPGLAFAAFSQVVSLFPGASFWAILFFIALLIIGLNNLINILEGIVFPLQNSISIFKNYPRMLSAIICLGGFLGSLVFTSQAGSYVMSLFDDHLVPLTLVVIVAFQNMALTWIYGARRLREEMFRELGRPLWPFWTFLWCYVTVPGLLALLTVCLMHLYQGAHLYYTAWNSSGSQEVKQPYLHRTLGWVTFFSTLTLLPIPVHPFHHWWSLQDYTAPGSFEKLLSKKTTFVSPKPLQWPKQHSVKSSFTPQDRSRETSSRELSLSTRGWNQDSQWLSPILSRSESSSWFSLPLPASLTSALSTRSVSAPASRRATPASTTIDSTQQGQEDHEKNPHKKSVQ</sequence>
<feature type="transmembrane region" description="Helical" evidence="9">
    <location>
        <begin position="475"/>
        <end position="498"/>
    </location>
</feature>
<dbReference type="SUPFAM" id="SSF161070">
    <property type="entry name" value="SNF-like"/>
    <property type="match status" value="1"/>
</dbReference>
<feature type="transmembrane region" description="Helical" evidence="9">
    <location>
        <begin position="550"/>
        <end position="571"/>
    </location>
</feature>
<feature type="region of interest" description="Disordered" evidence="8">
    <location>
        <begin position="172"/>
        <end position="200"/>
    </location>
</feature>
<reference evidence="10 11" key="1">
    <citation type="journal article" date="2019" name="Mol. Ecol. Resour.">
        <title>Improving Illumina assemblies with Hi-C and long reads: an example with the North African dromedary.</title>
        <authorList>
            <person name="Elbers J.P."/>
            <person name="Rogers M.F."/>
            <person name="Perelman P.L."/>
            <person name="Proskuryakova A.A."/>
            <person name="Serdyukova N.A."/>
            <person name="Johnson W.E."/>
            <person name="Horin P."/>
            <person name="Corander J."/>
            <person name="Murphy D."/>
            <person name="Burger P.A."/>
        </authorList>
    </citation>
    <scope>NUCLEOTIDE SEQUENCE [LARGE SCALE GENOMIC DNA]</scope>
    <source>
        <strain evidence="10">Drom800</strain>
        <tissue evidence="10">Blood</tissue>
    </source>
</reference>
<evidence type="ECO:0000256" key="8">
    <source>
        <dbReference type="SAM" id="MobiDB-lite"/>
    </source>
</evidence>
<evidence type="ECO:0000256" key="3">
    <source>
        <dbReference type="ARBA" id="ARBA00022692"/>
    </source>
</evidence>
<feature type="transmembrane region" description="Helical" evidence="9">
    <location>
        <begin position="592"/>
        <end position="617"/>
    </location>
</feature>
<feature type="transmembrane region" description="Helical" evidence="9">
    <location>
        <begin position="73"/>
        <end position="94"/>
    </location>
</feature>
<dbReference type="PROSITE" id="PS00610">
    <property type="entry name" value="NA_NEUROTRAN_SYMP_1"/>
    <property type="match status" value="1"/>
</dbReference>
<feature type="transmembrane region" description="Helical" evidence="9">
    <location>
        <begin position="49"/>
        <end position="67"/>
    </location>
</feature>
<dbReference type="GO" id="GO:0035725">
    <property type="term" value="P:sodium ion transmembrane transport"/>
    <property type="evidence" value="ECO:0007669"/>
    <property type="project" value="TreeGrafter"/>
</dbReference>
<keyword evidence="2 7" id="KW-0813">Transport</keyword>
<feature type="compositionally biased region" description="Low complexity" evidence="8">
    <location>
        <begin position="756"/>
        <end position="776"/>
    </location>
</feature>
<dbReference type="PRINTS" id="PR00176">
    <property type="entry name" value="NANEUSMPORT"/>
</dbReference>
<dbReference type="GO" id="GO:0015293">
    <property type="term" value="F:symporter activity"/>
    <property type="evidence" value="ECO:0007669"/>
    <property type="project" value="UniProtKB-KW"/>
</dbReference>
<evidence type="ECO:0000256" key="6">
    <source>
        <dbReference type="PIRSR" id="PIRSR600175-1"/>
    </source>
</evidence>
<protein>
    <recommendedName>
        <fullName evidence="7">Transporter</fullName>
    </recommendedName>
</protein>
<dbReference type="InterPro" id="IPR000175">
    <property type="entry name" value="Na/ntran_symport"/>
</dbReference>